<organism evidence="1">
    <name type="scientific">Nonomuraea gerenzanensis</name>
    <dbReference type="NCBI Taxonomy" id="93944"/>
    <lineage>
        <taxon>Bacteria</taxon>
        <taxon>Bacillati</taxon>
        <taxon>Actinomycetota</taxon>
        <taxon>Actinomycetes</taxon>
        <taxon>Streptosporangiales</taxon>
        <taxon>Streptosporangiaceae</taxon>
        <taxon>Nonomuraea</taxon>
    </lineage>
</organism>
<gene>
    <name evidence="1" type="ORF">BN4615_P8900</name>
</gene>
<name>A0A1M4EKP0_9ACTN</name>
<protein>
    <submittedName>
        <fullName evidence="1">Uncharacterized protein</fullName>
    </submittedName>
</protein>
<dbReference type="AlphaFoldDB" id="A0A1M4EKP0"/>
<dbReference type="EMBL" id="LT559118">
    <property type="protein sequence ID" value="SBO99384.1"/>
    <property type="molecule type" value="Genomic_DNA"/>
</dbReference>
<sequence length="76" mass="8689">MRHGDVRLLEGLTDILRLEETLRAPTLEQSLNDGLVQLLWLRASRTCRRHEHLSNERVATMDPDARWGAVASLGDR</sequence>
<reference evidence="1" key="1">
    <citation type="submission" date="2016-04" db="EMBL/GenBank/DDBJ databases">
        <authorList>
            <person name="Evans L.H."/>
            <person name="Alamgir A."/>
            <person name="Owens N."/>
            <person name="Weber N.D."/>
            <person name="Virtaneva K."/>
            <person name="Barbian K."/>
            <person name="Babar A."/>
            <person name="Rosenke K."/>
        </authorList>
    </citation>
    <scope>NUCLEOTIDE SEQUENCE</scope>
    <source>
        <strain evidence="1">Nono1</strain>
    </source>
</reference>
<accession>A0A1M4EKP0</accession>
<evidence type="ECO:0000313" key="1">
    <source>
        <dbReference type="EMBL" id="SBO99384.1"/>
    </source>
</evidence>
<proteinExistence type="predicted"/>